<dbReference type="AlphaFoldDB" id="A0A0E0JI76"/>
<sequence>MVLTGGKLRRDLINADMEEEWPYPLLTKEIDARHRAKKIADGNFCSTLPVLIPRTAGWWGIDPRWKPSYINGKRGKLTTEAWSQALNDVVHETRAYDHNSYEQYIAWYSSQTRIRLLAPEDPDERGPPNIEQIYDMQHAPPAHLTTDIAGELVREMKTLWERLTDGIAGTNQEVMAAVDSLRRKAQSERPPHIALRPSPLNSRVGNANGLSRASDTSCKATYDSSNDARCANLTLAMGICTICRSLIDDLFPVINRAYSARRLVLEYRVIWTCCNKMTQPTQPDDGDLQGNIHDPSRSNRECHEPNRLSLSGPRHAAGRRKKTISKRAETSRTMTDHDDE</sequence>
<evidence type="ECO:0000313" key="3">
    <source>
        <dbReference type="Proteomes" id="UP000026962"/>
    </source>
</evidence>
<accession>A0A0E0JI76</accession>
<evidence type="ECO:0000256" key="1">
    <source>
        <dbReference type="SAM" id="MobiDB-lite"/>
    </source>
</evidence>
<dbReference type="Proteomes" id="UP000026962">
    <property type="component" value="Chromosome 1"/>
</dbReference>
<feature type="compositionally biased region" description="Basic and acidic residues" evidence="1">
    <location>
        <begin position="326"/>
        <end position="340"/>
    </location>
</feature>
<organism evidence="2">
    <name type="scientific">Oryza punctata</name>
    <name type="common">Red rice</name>
    <dbReference type="NCBI Taxonomy" id="4537"/>
    <lineage>
        <taxon>Eukaryota</taxon>
        <taxon>Viridiplantae</taxon>
        <taxon>Streptophyta</taxon>
        <taxon>Embryophyta</taxon>
        <taxon>Tracheophyta</taxon>
        <taxon>Spermatophyta</taxon>
        <taxon>Magnoliopsida</taxon>
        <taxon>Liliopsida</taxon>
        <taxon>Poales</taxon>
        <taxon>Poaceae</taxon>
        <taxon>BOP clade</taxon>
        <taxon>Oryzoideae</taxon>
        <taxon>Oryzeae</taxon>
        <taxon>Oryzinae</taxon>
        <taxon>Oryza</taxon>
    </lineage>
</organism>
<keyword evidence="3" id="KW-1185">Reference proteome</keyword>
<evidence type="ECO:0008006" key="4">
    <source>
        <dbReference type="Google" id="ProtNLM"/>
    </source>
</evidence>
<feature type="region of interest" description="Disordered" evidence="1">
    <location>
        <begin position="280"/>
        <end position="340"/>
    </location>
</feature>
<dbReference type="EnsemblPlants" id="OPUNC01G14440.1">
    <property type="protein sequence ID" value="OPUNC01G14440.1"/>
    <property type="gene ID" value="OPUNC01G14440"/>
</dbReference>
<name>A0A0E0JI76_ORYPU</name>
<reference evidence="2" key="1">
    <citation type="submission" date="2015-04" db="UniProtKB">
        <authorList>
            <consortium name="EnsemblPlants"/>
        </authorList>
    </citation>
    <scope>IDENTIFICATION</scope>
</reference>
<reference evidence="2" key="2">
    <citation type="submission" date="2018-05" db="EMBL/GenBank/DDBJ databases">
        <title>OpunRS2 (Oryza punctata Reference Sequence Version 2).</title>
        <authorList>
            <person name="Zhang J."/>
            <person name="Kudrna D."/>
            <person name="Lee S."/>
            <person name="Talag J."/>
            <person name="Welchert J."/>
            <person name="Wing R.A."/>
        </authorList>
    </citation>
    <scope>NUCLEOTIDE SEQUENCE [LARGE SCALE GENOMIC DNA]</scope>
</reference>
<dbReference type="Gramene" id="OPUNC01G14440.1">
    <property type="protein sequence ID" value="OPUNC01G14440.1"/>
    <property type="gene ID" value="OPUNC01G14440"/>
</dbReference>
<feature type="compositionally biased region" description="Basic and acidic residues" evidence="1">
    <location>
        <begin position="294"/>
        <end position="306"/>
    </location>
</feature>
<evidence type="ECO:0000313" key="2">
    <source>
        <dbReference type="EnsemblPlants" id="OPUNC01G14440.1"/>
    </source>
</evidence>
<proteinExistence type="predicted"/>
<feature type="compositionally biased region" description="Basic residues" evidence="1">
    <location>
        <begin position="316"/>
        <end position="325"/>
    </location>
</feature>
<protein>
    <recommendedName>
        <fullName evidence="4">Aminotransferase-like plant mobile domain-containing protein</fullName>
    </recommendedName>
</protein>